<organism evidence="1 2">
    <name type="scientific">Ceratobasidium theobromae</name>
    <dbReference type="NCBI Taxonomy" id="1582974"/>
    <lineage>
        <taxon>Eukaryota</taxon>
        <taxon>Fungi</taxon>
        <taxon>Dikarya</taxon>
        <taxon>Basidiomycota</taxon>
        <taxon>Agaricomycotina</taxon>
        <taxon>Agaricomycetes</taxon>
        <taxon>Cantharellales</taxon>
        <taxon>Ceratobasidiaceae</taxon>
        <taxon>Ceratobasidium</taxon>
    </lineage>
</organism>
<evidence type="ECO:0000313" key="2">
    <source>
        <dbReference type="Proteomes" id="UP000383932"/>
    </source>
</evidence>
<accession>A0A5N5QHZ1</accession>
<dbReference type="SUPFAM" id="SSF52047">
    <property type="entry name" value="RNI-like"/>
    <property type="match status" value="1"/>
</dbReference>
<reference evidence="1 2" key="1">
    <citation type="journal article" date="2019" name="Fungal Biol. Biotechnol.">
        <title>Draft genome sequence of fastidious pathogen Ceratobasidium theobromae, which causes vascular-streak dieback in Theobroma cacao.</title>
        <authorList>
            <person name="Ali S.S."/>
            <person name="Asman A."/>
            <person name="Shao J."/>
            <person name="Firmansyah A.P."/>
            <person name="Susilo A.W."/>
            <person name="Rosmana A."/>
            <person name="McMahon P."/>
            <person name="Junaid M."/>
            <person name="Guest D."/>
            <person name="Kheng T.Y."/>
            <person name="Meinhardt L.W."/>
            <person name="Bailey B.A."/>
        </authorList>
    </citation>
    <scope>NUCLEOTIDE SEQUENCE [LARGE SCALE GENOMIC DNA]</scope>
    <source>
        <strain evidence="1 2">CT2</strain>
    </source>
</reference>
<sequence>MSTNAQLALSASDILHHIVLAVLPFRYDRFLQAKYVHPLALVSRSFFWATIPLVWENVGAGALLYLLPSVQICLERRNMTGRELKMKLEEFKPESWTDAEFTRVDFYGPLVKAVSLRNTWHYRRSNLDQYQLVDAILTSPLGNLIRQYLRDHTIFPNLQTIWGLCNGGYELHPAIDWELHLAPTSLHELDVGLLFSRRDGKKQDENLFIEAVLKRCPGLEVLKLHAADSSIDIDEWCDIFTDFSLLQRLYELRVSGELVCQSMFEWVSKLPSLQILEIGAASCHNLWLSLQELEPKNGRSIELIQLNTVTTLKVEWDLSDQIALLPKYCSSPHLLALSLDDAYLLWSPKKHSFASLISCQSPKIKKLTIGATADSGLVRAERLSLTQWFDGFRLLDLSELHIAIALDVSDKTYFQELNDRIANYWPRLEYLSWESQTFTFQEVAEIISHFPHIASLSFKTMRDPWTRPTNILPSISTQPLKLYCHLADCCDMDADAVVGWLKEIRPIIHYEIYPPPRD</sequence>
<evidence type="ECO:0000313" key="1">
    <source>
        <dbReference type="EMBL" id="KAB5591098.1"/>
    </source>
</evidence>
<dbReference type="OrthoDB" id="2447803at2759"/>
<name>A0A5N5QHZ1_9AGAM</name>
<dbReference type="InterPro" id="IPR032675">
    <property type="entry name" value="LRR_dom_sf"/>
</dbReference>
<proteinExistence type="predicted"/>
<gene>
    <name evidence="1" type="ORF">CTheo_5456</name>
</gene>
<dbReference type="AlphaFoldDB" id="A0A5N5QHZ1"/>
<keyword evidence="2" id="KW-1185">Reference proteome</keyword>
<dbReference type="EMBL" id="SSOP01000123">
    <property type="protein sequence ID" value="KAB5591098.1"/>
    <property type="molecule type" value="Genomic_DNA"/>
</dbReference>
<protein>
    <submittedName>
        <fullName evidence="1">Fanconi anemia group M protein</fullName>
    </submittedName>
</protein>
<dbReference type="Gene3D" id="3.80.10.10">
    <property type="entry name" value="Ribonuclease Inhibitor"/>
    <property type="match status" value="1"/>
</dbReference>
<dbReference type="Proteomes" id="UP000383932">
    <property type="component" value="Unassembled WGS sequence"/>
</dbReference>
<comment type="caution">
    <text evidence="1">The sequence shown here is derived from an EMBL/GenBank/DDBJ whole genome shotgun (WGS) entry which is preliminary data.</text>
</comment>